<evidence type="ECO:0000313" key="3">
    <source>
        <dbReference type="Proteomes" id="UP001152798"/>
    </source>
</evidence>
<protein>
    <submittedName>
        <fullName evidence="2">Uncharacterized protein</fullName>
    </submittedName>
</protein>
<reference evidence="2" key="1">
    <citation type="submission" date="2022-01" db="EMBL/GenBank/DDBJ databases">
        <authorList>
            <person name="King R."/>
        </authorList>
    </citation>
    <scope>NUCLEOTIDE SEQUENCE</scope>
</reference>
<feature type="region of interest" description="Disordered" evidence="1">
    <location>
        <begin position="510"/>
        <end position="534"/>
    </location>
</feature>
<evidence type="ECO:0000313" key="2">
    <source>
        <dbReference type="EMBL" id="CAH1393701.1"/>
    </source>
</evidence>
<name>A0A9P0E8R6_NEZVI</name>
<feature type="region of interest" description="Disordered" evidence="1">
    <location>
        <begin position="484"/>
        <end position="503"/>
    </location>
</feature>
<keyword evidence="3" id="KW-1185">Reference proteome</keyword>
<feature type="compositionally biased region" description="Low complexity" evidence="1">
    <location>
        <begin position="485"/>
        <end position="498"/>
    </location>
</feature>
<organism evidence="2 3">
    <name type="scientific">Nezara viridula</name>
    <name type="common">Southern green stink bug</name>
    <name type="synonym">Cimex viridulus</name>
    <dbReference type="NCBI Taxonomy" id="85310"/>
    <lineage>
        <taxon>Eukaryota</taxon>
        <taxon>Metazoa</taxon>
        <taxon>Ecdysozoa</taxon>
        <taxon>Arthropoda</taxon>
        <taxon>Hexapoda</taxon>
        <taxon>Insecta</taxon>
        <taxon>Pterygota</taxon>
        <taxon>Neoptera</taxon>
        <taxon>Paraneoptera</taxon>
        <taxon>Hemiptera</taxon>
        <taxon>Heteroptera</taxon>
        <taxon>Panheteroptera</taxon>
        <taxon>Pentatomomorpha</taxon>
        <taxon>Pentatomoidea</taxon>
        <taxon>Pentatomidae</taxon>
        <taxon>Pentatominae</taxon>
        <taxon>Nezara</taxon>
    </lineage>
</organism>
<dbReference type="EMBL" id="OV725078">
    <property type="protein sequence ID" value="CAH1393701.1"/>
    <property type="molecule type" value="Genomic_DNA"/>
</dbReference>
<proteinExistence type="predicted"/>
<feature type="region of interest" description="Disordered" evidence="1">
    <location>
        <begin position="279"/>
        <end position="301"/>
    </location>
</feature>
<sequence>MSMRQNQYSNEGKIGSIVGENRLQSFLDKHSERNMQGQLGSNKSEIVDKQVENSPSQIHAEQNKPQISHTGHQSQINSQIHQSNQQVNQLQQNQSMSPVAQQQHIAQHLSQMQQQNQIEKNQQLHMAQNVQQQMQIQQQQTQQMPIQQQQQQTQQIQIQQHQNQQMQIQQQQQLHRQQEIQYMQMKKFQHLQRQQIHSRPNSRSPLLQQNKQNIENAFQMKSEAGFYQHEDSWRNYDEYPDEMNAQFYGKDYAFEQQVMNQQKCRDHAFGVQNDLESENLNAPKAPSQQNNTPGKTSAGTISGMLADFSRALGLSNVSDEKSQEDSNSLNIENKDLSQNQASKPMNQQQIHAQIRSNEQFIHGNQNQNTLDFQGQQHAQISMESKHIMRNDDAKMQTSRPNPFQNTQQYQLQQQQLQLDYSQLQHPSQQVQVFAQPNLMQQKHGLVKDEFLNSIDRDQKAVYLQQQIFQKLPEQQPMFAQNLTPQQQQMYQQHMQLQHHAQHLKKIKRSLPHSSNEQQRQQPQKKDGSVNMIGQNQNIGTGVTIQQMIAAQFLSQQSSLPIQIMNSQLVGSDMKLPTQNRMVAANSPVLVASGLTNQQLNSGKC</sequence>
<dbReference type="OrthoDB" id="6627901at2759"/>
<gene>
    <name evidence="2" type="ORF">NEZAVI_LOCUS4327</name>
</gene>
<feature type="compositionally biased region" description="Polar residues" evidence="1">
    <location>
        <begin position="96"/>
        <end position="110"/>
    </location>
</feature>
<dbReference type="Proteomes" id="UP001152798">
    <property type="component" value="Chromosome 2"/>
</dbReference>
<feature type="region of interest" description="Disordered" evidence="1">
    <location>
        <begin position="50"/>
        <end position="118"/>
    </location>
</feature>
<evidence type="ECO:0000256" key="1">
    <source>
        <dbReference type="SAM" id="MobiDB-lite"/>
    </source>
</evidence>
<feature type="compositionally biased region" description="Polar residues" evidence="1">
    <location>
        <begin position="511"/>
        <end position="521"/>
    </location>
</feature>
<accession>A0A9P0E8R6</accession>
<feature type="compositionally biased region" description="Low complexity" evidence="1">
    <location>
        <begin position="72"/>
        <end position="95"/>
    </location>
</feature>
<dbReference type="AlphaFoldDB" id="A0A9P0E8R6"/>
<feature type="compositionally biased region" description="Polar residues" evidence="1">
    <location>
        <begin position="52"/>
        <end position="71"/>
    </location>
</feature>
<feature type="compositionally biased region" description="Polar residues" evidence="1">
    <location>
        <begin position="286"/>
        <end position="300"/>
    </location>
</feature>